<feature type="region of interest" description="Disordered" evidence="1">
    <location>
        <begin position="65"/>
        <end position="96"/>
    </location>
</feature>
<gene>
    <name evidence="2" type="ORF">K457DRAFT_16804</name>
</gene>
<proteinExistence type="predicted"/>
<feature type="compositionally biased region" description="Low complexity" evidence="1">
    <location>
        <begin position="81"/>
        <end position="90"/>
    </location>
</feature>
<feature type="region of interest" description="Disordered" evidence="1">
    <location>
        <begin position="1"/>
        <end position="26"/>
    </location>
</feature>
<dbReference type="AlphaFoldDB" id="A0A197K350"/>
<evidence type="ECO:0000313" key="2">
    <source>
        <dbReference type="EMBL" id="OAQ31910.1"/>
    </source>
</evidence>
<reference evidence="2 3" key="1">
    <citation type="submission" date="2016-05" db="EMBL/GenBank/DDBJ databases">
        <title>Genome sequencing reveals origins of a unique bacterial endosymbiosis in the earliest lineages of terrestrial Fungi.</title>
        <authorList>
            <consortium name="DOE Joint Genome Institute"/>
            <person name="Uehling J."/>
            <person name="Gryganskyi A."/>
            <person name="Hameed K."/>
            <person name="Tschaplinski T."/>
            <person name="Misztal P."/>
            <person name="Wu S."/>
            <person name="Desiro A."/>
            <person name="Vande Pol N."/>
            <person name="Du Z.-Y."/>
            <person name="Zienkiewicz A."/>
            <person name="Zienkiewicz K."/>
            <person name="Morin E."/>
            <person name="Tisserant E."/>
            <person name="Splivallo R."/>
            <person name="Hainaut M."/>
            <person name="Henrissat B."/>
            <person name="Ohm R."/>
            <person name="Kuo A."/>
            <person name="Yan J."/>
            <person name="Lipzen A."/>
            <person name="Nolan M."/>
            <person name="Labutti K."/>
            <person name="Barry K."/>
            <person name="Goldstein A."/>
            <person name="Labbe J."/>
            <person name="Schadt C."/>
            <person name="Tuskan G."/>
            <person name="Grigoriev I."/>
            <person name="Martin F."/>
            <person name="Vilgalys R."/>
            <person name="Bonito G."/>
        </authorList>
    </citation>
    <scope>NUCLEOTIDE SEQUENCE [LARGE SCALE GENOMIC DNA]</scope>
    <source>
        <strain evidence="2 3">AG-77</strain>
    </source>
</reference>
<keyword evidence="3" id="KW-1185">Reference proteome</keyword>
<feature type="compositionally biased region" description="Basic and acidic residues" evidence="1">
    <location>
        <begin position="1"/>
        <end position="11"/>
    </location>
</feature>
<sequence>MLELQQPEHPEQPPQPEQPEQQAPFYGPRTLRSYIRDSFRKLNAFEEQQEAHILAYLTTCAPTPTLALTPAPDPNNPRSDTGNTNNSNNTRSFLARGNDLERQNLVTIRRQYYRAFPNALDLINQLPEAQVVARKRYLRHILVRLNRVLDRMNFELTQSKAATAAAGADDNMGLHRTILRMHQDVVMQFARLFREIAAKY</sequence>
<dbReference type="OrthoDB" id="2423397at2759"/>
<name>A0A197K350_9FUNG</name>
<accession>A0A197K350</accession>
<protein>
    <submittedName>
        <fullName evidence="2">Uncharacterized protein</fullName>
    </submittedName>
</protein>
<evidence type="ECO:0000313" key="3">
    <source>
        <dbReference type="Proteomes" id="UP000078512"/>
    </source>
</evidence>
<evidence type="ECO:0000256" key="1">
    <source>
        <dbReference type="SAM" id="MobiDB-lite"/>
    </source>
</evidence>
<dbReference type="Proteomes" id="UP000078512">
    <property type="component" value="Unassembled WGS sequence"/>
</dbReference>
<dbReference type="EMBL" id="KV442027">
    <property type="protein sequence ID" value="OAQ31910.1"/>
    <property type="molecule type" value="Genomic_DNA"/>
</dbReference>
<organism evidence="2 3">
    <name type="scientific">Linnemannia elongata AG-77</name>
    <dbReference type="NCBI Taxonomy" id="1314771"/>
    <lineage>
        <taxon>Eukaryota</taxon>
        <taxon>Fungi</taxon>
        <taxon>Fungi incertae sedis</taxon>
        <taxon>Mucoromycota</taxon>
        <taxon>Mortierellomycotina</taxon>
        <taxon>Mortierellomycetes</taxon>
        <taxon>Mortierellales</taxon>
        <taxon>Mortierellaceae</taxon>
        <taxon>Linnemannia</taxon>
    </lineage>
</organism>